<sequence>MALNLTEQSLQSLQTTRNSPQIVKHESSHAEIPNDFLQGPSALPVTLTPVPFASSPVPEYDGCFALVLDNVISRDECQELIKLAEQSATPANSDAEGFCPWRSAMVSLGPGVEASAKGYRESDRIVWDEQEITDRIWARCCQAEGLQDQLARVEEGGDSRVGRPSRKWEFRRINARMRFLRYSVGNFFKAHTDGPFWYEDGEREFQTHYTVHLYLNDSVEASPDSELVGGATAFLSRDRQRRVDVNPKAGSALVFQHSKLLHEGSVVQAGQKFTVRMDLLYEWVNKGEKAEVKKKTPVRKHVVEKDASSDSVAKKEDAK</sequence>
<dbReference type="InterPro" id="IPR044862">
    <property type="entry name" value="Pro_4_hyd_alph_FE2OG_OXY"/>
</dbReference>
<gene>
    <name evidence="8" type="ORF">BN869_000013354_1</name>
</gene>
<dbReference type="Pfam" id="PF13640">
    <property type="entry name" value="2OG-FeII_Oxy_3"/>
    <property type="match status" value="1"/>
</dbReference>
<dbReference type="InterPro" id="IPR006620">
    <property type="entry name" value="Pro_4_hyd_alph"/>
</dbReference>
<proteinExistence type="predicted"/>
<evidence type="ECO:0000256" key="3">
    <source>
        <dbReference type="ARBA" id="ARBA00022964"/>
    </source>
</evidence>
<protein>
    <recommendedName>
        <fullName evidence="7">Prolyl 4-hydroxylase alpha subunit domain-containing protein</fullName>
    </recommendedName>
</protein>
<comment type="cofactor">
    <cofactor evidence="1">
        <name>L-ascorbate</name>
        <dbReference type="ChEBI" id="CHEBI:38290"/>
    </cofactor>
</comment>
<dbReference type="GO" id="GO:0005783">
    <property type="term" value="C:endoplasmic reticulum"/>
    <property type="evidence" value="ECO:0007669"/>
    <property type="project" value="TreeGrafter"/>
</dbReference>
<evidence type="ECO:0000313" key="8">
    <source>
        <dbReference type="EMBL" id="CEO57296.1"/>
    </source>
</evidence>
<keyword evidence="5" id="KW-0408">Iron</keyword>
<keyword evidence="2" id="KW-0479">Metal-binding</keyword>
<feature type="domain" description="Prolyl 4-hydroxylase alpha subunit" evidence="7">
    <location>
        <begin position="63"/>
        <end position="280"/>
    </location>
</feature>
<keyword evidence="4" id="KW-0560">Oxidoreductase</keyword>
<evidence type="ECO:0000256" key="6">
    <source>
        <dbReference type="SAM" id="MobiDB-lite"/>
    </source>
</evidence>
<dbReference type="PANTHER" id="PTHR10869">
    <property type="entry name" value="PROLYL 4-HYDROXYLASE ALPHA SUBUNIT"/>
    <property type="match status" value="1"/>
</dbReference>
<evidence type="ECO:0000256" key="4">
    <source>
        <dbReference type="ARBA" id="ARBA00023002"/>
    </source>
</evidence>
<evidence type="ECO:0000256" key="1">
    <source>
        <dbReference type="ARBA" id="ARBA00001961"/>
    </source>
</evidence>
<dbReference type="SMART" id="SM00702">
    <property type="entry name" value="P4Hc"/>
    <property type="match status" value="1"/>
</dbReference>
<feature type="region of interest" description="Disordered" evidence="6">
    <location>
        <begin position="294"/>
        <end position="319"/>
    </location>
</feature>
<evidence type="ECO:0000256" key="5">
    <source>
        <dbReference type="ARBA" id="ARBA00023004"/>
    </source>
</evidence>
<dbReference type="GO" id="GO:0005506">
    <property type="term" value="F:iron ion binding"/>
    <property type="evidence" value="ECO:0007669"/>
    <property type="project" value="InterPro"/>
</dbReference>
<dbReference type="PANTHER" id="PTHR10869:SF241">
    <property type="entry name" value="FE2OG DIOXYGENASE DOMAIN-CONTAINING PROTEIN"/>
    <property type="match status" value="1"/>
</dbReference>
<dbReference type="SUPFAM" id="SSF51197">
    <property type="entry name" value="Clavaminate synthase-like"/>
    <property type="match status" value="1"/>
</dbReference>
<name>A0A0B7KR88_BIOOC</name>
<feature type="compositionally biased region" description="Basic and acidic residues" evidence="6">
    <location>
        <begin position="301"/>
        <end position="319"/>
    </location>
</feature>
<dbReference type="EMBL" id="CDPU01000095">
    <property type="protein sequence ID" value="CEO57296.1"/>
    <property type="molecule type" value="Genomic_DNA"/>
</dbReference>
<dbReference type="Gene3D" id="2.60.120.620">
    <property type="entry name" value="q2cbj1_9rhob like domain"/>
    <property type="match status" value="1"/>
</dbReference>
<dbReference type="GO" id="GO:0031418">
    <property type="term" value="F:L-ascorbic acid binding"/>
    <property type="evidence" value="ECO:0007669"/>
    <property type="project" value="InterPro"/>
</dbReference>
<feature type="region of interest" description="Disordered" evidence="6">
    <location>
        <begin position="1"/>
        <end position="21"/>
    </location>
</feature>
<accession>A0A0B7KR88</accession>
<dbReference type="GO" id="GO:0004656">
    <property type="term" value="F:procollagen-proline 4-dioxygenase activity"/>
    <property type="evidence" value="ECO:0007669"/>
    <property type="project" value="TreeGrafter"/>
</dbReference>
<dbReference type="AlphaFoldDB" id="A0A0B7KR88"/>
<dbReference type="InterPro" id="IPR045054">
    <property type="entry name" value="P4HA-like"/>
</dbReference>
<organism evidence="8">
    <name type="scientific">Bionectria ochroleuca</name>
    <name type="common">Gliocladium roseum</name>
    <dbReference type="NCBI Taxonomy" id="29856"/>
    <lineage>
        <taxon>Eukaryota</taxon>
        <taxon>Fungi</taxon>
        <taxon>Dikarya</taxon>
        <taxon>Ascomycota</taxon>
        <taxon>Pezizomycotina</taxon>
        <taxon>Sordariomycetes</taxon>
        <taxon>Hypocreomycetidae</taxon>
        <taxon>Hypocreales</taxon>
        <taxon>Bionectriaceae</taxon>
        <taxon>Clonostachys</taxon>
    </lineage>
</organism>
<reference evidence="8" key="1">
    <citation type="submission" date="2015-01" db="EMBL/GenBank/DDBJ databases">
        <authorList>
            <person name="Durling Mikael"/>
        </authorList>
    </citation>
    <scope>NUCLEOTIDE SEQUENCE</scope>
</reference>
<evidence type="ECO:0000256" key="2">
    <source>
        <dbReference type="ARBA" id="ARBA00022723"/>
    </source>
</evidence>
<evidence type="ECO:0000259" key="7">
    <source>
        <dbReference type="SMART" id="SM00702"/>
    </source>
</evidence>
<keyword evidence="3" id="KW-0223">Dioxygenase</keyword>